<dbReference type="EC" id="2.1.1.133" evidence="9"/>
<dbReference type="KEGG" id="nhy:JQS43_13795"/>
<accession>A0A895YBB8</accession>
<dbReference type="UniPathway" id="UPA00148"/>
<comment type="similarity">
    <text evidence="2 7">Belongs to the precorrin methyltransferase family.</text>
</comment>
<feature type="domain" description="Tetrapyrrole methylase" evidence="8">
    <location>
        <begin position="2"/>
        <end position="208"/>
    </location>
</feature>
<dbReference type="PANTHER" id="PTHR45790:SF4">
    <property type="entry name" value="COBALT-PRECORRIN-4 C(11)-METHYLTRANSFERASE"/>
    <property type="match status" value="1"/>
</dbReference>
<keyword evidence="10" id="KW-1185">Reference proteome</keyword>
<dbReference type="GO" id="GO:0046026">
    <property type="term" value="F:precorrin-4 C11-methyltransferase activity"/>
    <property type="evidence" value="ECO:0007669"/>
    <property type="project" value="UniProtKB-EC"/>
</dbReference>
<evidence type="ECO:0000259" key="8">
    <source>
        <dbReference type="Pfam" id="PF00590"/>
    </source>
</evidence>
<dbReference type="InterPro" id="IPR035996">
    <property type="entry name" value="4pyrrol_Methylase_sf"/>
</dbReference>
<evidence type="ECO:0000313" key="9">
    <source>
        <dbReference type="EMBL" id="QSB12763.1"/>
    </source>
</evidence>
<dbReference type="EMBL" id="CP070499">
    <property type="protein sequence ID" value="QSB12763.1"/>
    <property type="molecule type" value="Genomic_DNA"/>
</dbReference>
<dbReference type="PANTHER" id="PTHR45790">
    <property type="entry name" value="SIROHEME SYNTHASE-RELATED"/>
    <property type="match status" value="1"/>
</dbReference>
<dbReference type="PROSITE" id="PS00839">
    <property type="entry name" value="SUMT_1"/>
    <property type="match status" value="1"/>
</dbReference>
<keyword evidence="3" id="KW-0169">Cobalamin biosynthesis</keyword>
<dbReference type="GO" id="GO:0032259">
    <property type="term" value="P:methylation"/>
    <property type="evidence" value="ECO:0007669"/>
    <property type="project" value="UniProtKB-KW"/>
</dbReference>
<dbReference type="PROSITE" id="PS00840">
    <property type="entry name" value="SUMT_2"/>
    <property type="match status" value="1"/>
</dbReference>
<protein>
    <submittedName>
        <fullName evidence="9">Precorrin-4 C(11)-methyltransferase</fullName>
        <ecNumber evidence="9">2.1.1.133</ecNumber>
    </submittedName>
</protein>
<keyword evidence="4 7" id="KW-0489">Methyltransferase</keyword>
<reference evidence="9" key="1">
    <citation type="submission" date="2021-02" db="EMBL/GenBank/DDBJ databases">
        <title>Natrosporangium hydrolyticum gen. nov., sp. nov, a haloalkaliphilic actinobacterium from a soda solonchak soil.</title>
        <authorList>
            <person name="Sorokin D.Y."/>
            <person name="Khijniak T.V."/>
            <person name="Zakharycheva A.P."/>
            <person name="Boueva O.V."/>
            <person name="Ariskina E.V."/>
            <person name="Hahnke R.L."/>
            <person name="Bunk B."/>
            <person name="Sproer C."/>
            <person name="Schumann P."/>
            <person name="Evtushenko L.I."/>
            <person name="Kublanov I.V."/>
        </authorList>
    </citation>
    <scope>NUCLEOTIDE SEQUENCE</scope>
    <source>
        <strain evidence="9">DSM 106523</strain>
    </source>
</reference>
<evidence type="ECO:0000256" key="3">
    <source>
        <dbReference type="ARBA" id="ARBA00022573"/>
    </source>
</evidence>
<dbReference type="InterPro" id="IPR000878">
    <property type="entry name" value="4pyrrol_Mease"/>
</dbReference>
<dbReference type="NCBIfam" id="TIGR01465">
    <property type="entry name" value="cobM_cbiF"/>
    <property type="match status" value="1"/>
</dbReference>
<name>A0A895YBB8_9ACTN</name>
<dbReference type="CDD" id="cd11641">
    <property type="entry name" value="Precorrin-4_C11-MT"/>
    <property type="match status" value="1"/>
</dbReference>
<comment type="pathway">
    <text evidence="1">Cofactor biosynthesis; adenosylcobalamin biosynthesis.</text>
</comment>
<keyword evidence="5 7" id="KW-0808">Transferase</keyword>
<dbReference type="Gene3D" id="3.40.1010.10">
    <property type="entry name" value="Cobalt-precorrin-4 Transmethylase, Domain 1"/>
    <property type="match status" value="1"/>
</dbReference>
<evidence type="ECO:0000256" key="5">
    <source>
        <dbReference type="ARBA" id="ARBA00022679"/>
    </source>
</evidence>
<proteinExistence type="inferred from homology"/>
<dbReference type="Pfam" id="PF00590">
    <property type="entry name" value="TP_methylase"/>
    <property type="match status" value="1"/>
</dbReference>
<keyword evidence="6" id="KW-0949">S-adenosyl-L-methionine</keyword>
<evidence type="ECO:0000256" key="6">
    <source>
        <dbReference type="ARBA" id="ARBA00022691"/>
    </source>
</evidence>
<evidence type="ECO:0000256" key="7">
    <source>
        <dbReference type="RuleBase" id="RU003960"/>
    </source>
</evidence>
<dbReference type="Gene3D" id="3.30.950.10">
    <property type="entry name" value="Methyltransferase, Cobalt-precorrin-4 Transmethylase, Domain 2"/>
    <property type="match status" value="1"/>
</dbReference>
<dbReference type="GO" id="GO:0009236">
    <property type="term" value="P:cobalamin biosynthetic process"/>
    <property type="evidence" value="ECO:0007669"/>
    <property type="project" value="UniProtKB-UniPathway"/>
</dbReference>
<dbReference type="InterPro" id="IPR014777">
    <property type="entry name" value="4pyrrole_Mease_sub1"/>
</dbReference>
<organism evidence="9 10">
    <name type="scientific">Natronosporangium hydrolyticum</name>
    <dbReference type="NCBI Taxonomy" id="2811111"/>
    <lineage>
        <taxon>Bacteria</taxon>
        <taxon>Bacillati</taxon>
        <taxon>Actinomycetota</taxon>
        <taxon>Actinomycetes</taxon>
        <taxon>Micromonosporales</taxon>
        <taxon>Micromonosporaceae</taxon>
        <taxon>Natronosporangium</taxon>
    </lineage>
</organism>
<gene>
    <name evidence="9" type="primary">cobM</name>
    <name evidence="9" type="ORF">JQS43_13795</name>
</gene>
<evidence type="ECO:0000256" key="2">
    <source>
        <dbReference type="ARBA" id="ARBA00005879"/>
    </source>
</evidence>
<evidence type="ECO:0000313" key="10">
    <source>
        <dbReference type="Proteomes" id="UP000662857"/>
    </source>
</evidence>
<dbReference type="InterPro" id="IPR003043">
    <property type="entry name" value="Uropor_MeTrfase_CS"/>
</dbReference>
<dbReference type="InterPro" id="IPR014776">
    <property type="entry name" value="4pyrrole_Mease_sub2"/>
</dbReference>
<sequence>MTVYFIGAGPGAADLITVRGQRIIARAQVCLYAGSLVPTELLDACPPGARLIDTADLTLDEIIAAMVEAHADGHDVARLCSGDPAVFSAVAEQTRRLDAAGVPCEIVPGVPAFSAAAATLRRELTVPTVGQTVILTRTQARSTPMPPGEELTELARSRATIVLHLAVARTRDLAAQLVEHYGAQCPVAVVANASRPDEVVLRGTLSDIADQVEAAGVRRTAVIIVGAVLAADSFPDSYLYSPGRDRAAKRPADQEG</sequence>
<dbReference type="RefSeq" id="WP_239674805.1">
    <property type="nucleotide sequence ID" value="NZ_CP070499.1"/>
</dbReference>
<dbReference type="InterPro" id="IPR006362">
    <property type="entry name" value="Cbl_synth_CobM/CibF"/>
</dbReference>
<dbReference type="Proteomes" id="UP000662857">
    <property type="component" value="Chromosome"/>
</dbReference>
<dbReference type="InterPro" id="IPR050161">
    <property type="entry name" value="Siro_Cobalamin_biosynth"/>
</dbReference>
<evidence type="ECO:0000256" key="1">
    <source>
        <dbReference type="ARBA" id="ARBA00004953"/>
    </source>
</evidence>
<evidence type="ECO:0000256" key="4">
    <source>
        <dbReference type="ARBA" id="ARBA00022603"/>
    </source>
</evidence>
<dbReference type="AlphaFoldDB" id="A0A895YBB8"/>
<dbReference type="SUPFAM" id="SSF53790">
    <property type="entry name" value="Tetrapyrrole methylase"/>
    <property type="match status" value="1"/>
</dbReference>